<dbReference type="Gene3D" id="3.90.230.10">
    <property type="entry name" value="Creatinase/methionine aminopeptidase superfamily"/>
    <property type="match status" value="1"/>
</dbReference>
<dbReference type="InterPro" id="IPR050422">
    <property type="entry name" value="X-Pro_aminopeptidase_P"/>
</dbReference>
<dbReference type="GO" id="GO:0005737">
    <property type="term" value="C:cytoplasm"/>
    <property type="evidence" value="ECO:0007669"/>
    <property type="project" value="UniProtKB-ARBA"/>
</dbReference>
<dbReference type="FunFam" id="3.90.230.10:FF:000007">
    <property type="entry name" value="Xaa-Pro aminopeptidase P"/>
    <property type="match status" value="1"/>
</dbReference>
<dbReference type="EMBL" id="CCBN010000001">
    <property type="protein sequence ID" value="CDO51415.1"/>
    <property type="molecule type" value="Genomic_DNA"/>
</dbReference>
<proteinExistence type="inferred from homology"/>
<dbReference type="PANTHER" id="PTHR43763">
    <property type="entry name" value="XAA-PRO AMINOPEPTIDASE 1"/>
    <property type="match status" value="1"/>
</dbReference>
<evidence type="ECO:0000313" key="11">
    <source>
        <dbReference type="Proteomes" id="UP000242525"/>
    </source>
</evidence>
<keyword evidence="11" id="KW-1185">Reference proteome</keyword>
<gene>
    <name evidence="10" type="ORF">BN980_GECA01s05873g</name>
</gene>
<comment type="cofactor">
    <cofactor evidence="1">
        <name>Mn(2+)</name>
        <dbReference type="ChEBI" id="CHEBI:29035"/>
    </cofactor>
</comment>
<keyword evidence="5" id="KW-0464">Manganese</keyword>
<evidence type="ECO:0000313" key="10">
    <source>
        <dbReference type="EMBL" id="CDO51415.1"/>
    </source>
</evidence>
<dbReference type="Proteomes" id="UP000242525">
    <property type="component" value="Unassembled WGS sequence"/>
</dbReference>
<dbReference type="Pfam" id="PF16189">
    <property type="entry name" value="Creatinase_N_2"/>
    <property type="match status" value="1"/>
</dbReference>
<dbReference type="FunFam" id="3.40.350.10:FF:000003">
    <property type="entry name" value="Xaa-pro aminopeptidase P"/>
    <property type="match status" value="1"/>
</dbReference>
<dbReference type="GO" id="GO:0046872">
    <property type="term" value="F:metal ion binding"/>
    <property type="evidence" value="ECO:0007669"/>
    <property type="project" value="UniProtKB-KW"/>
</dbReference>
<name>A0A0J9X2V7_GEOCN</name>
<dbReference type="InterPro" id="IPR032416">
    <property type="entry name" value="Peptidase_M24_C"/>
</dbReference>
<keyword evidence="3 6" id="KW-0479">Metal-binding</keyword>
<reference evidence="10" key="1">
    <citation type="submission" date="2014-03" db="EMBL/GenBank/DDBJ databases">
        <authorList>
            <person name="Casaregola S."/>
        </authorList>
    </citation>
    <scope>NUCLEOTIDE SEQUENCE [LARGE SCALE GENOMIC DNA]</scope>
    <source>
        <strain evidence="10">CLIB 918</strain>
    </source>
</reference>
<protein>
    <submittedName>
        <fullName evidence="10">Similar to Saccharomyces cerevisiae YLL029W FRA1 Protein involved in negative regulation of transcription of iron regulon</fullName>
    </submittedName>
</protein>
<dbReference type="SUPFAM" id="SSF55920">
    <property type="entry name" value="Creatinase/aminopeptidase"/>
    <property type="match status" value="1"/>
</dbReference>
<sequence length="666" mass="74231">MSFRPFDKSSLNKLRVLNPRKYSTNFNFVAPSTGIPSQPTNINRMASTNAARLAELRVKLQSHGVGAYVVLTQDEHDSEYTSHADNRREFISGFTGSAGTAVITVDKALLATDGRYFLQAEKELDSSNWEVLKQGVPGVPTWQQWLSQHVLKTGTKIGIDPELISYSEYNGLIEALRKNQLSADYVVPVKPNLIDQIWGSEQPARSDSQVKILPLKYTGKSFEEKLKDLRESIAKQHGAGFLVAALDQIAWLYNLRGGDVPFNPVFRSFTYITSDKAVLYIEDDKVTPEIREYLRDKVEIKPYRAIFDDAKIAKDIVIKANSNAASFEDQKKILVSSSTSWALYDAFGGAEAVSVIPSPVELAKAIKNPTEVEGFYTSHVKDGIALMRYFAWLENELKNGNTTLSDYNVGVKAEEFRAQMPDYRGLSFETISSSGPNAAVIHYAPAKDSKFYVDINQVYLCDSGAQYLDGTTDTTRTLYFGENPTEEEIIAYTSVLKGHIALARIVFPEGVNGYMLDALARQFLWAEGLDYRHGTGHGVGSYLNVHEGPIGVGLRIHYTENALQIGNVISNEPGFYKDGSFGIRIENMVVVKEVKTPNNFGGKKFLGFDTVTRVPYCRKLIDVGRLTEAEIKWVNEYHAQVRADTESQLAGDELGLAWLLRETEPL</sequence>
<evidence type="ECO:0000256" key="3">
    <source>
        <dbReference type="ARBA" id="ARBA00022723"/>
    </source>
</evidence>
<dbReference type="InterPro" id="IPR036005">
    <property type="entry name" value="Creatinase/aminopeptidase-like"/>
</dbReference>
<dbReference type="STRING" id="1173061.A0A0J9X2V7"/>
<feature type="domain" description="Peptidase M24" evidence="7">
    <location>
        <begin position="387"/>
        <end position="593"/>
    </location>
</feature>
<dbReference type="InterPro" id="IPR000994">
    <property type="entry name" value="Pept_M24"/>
</dbReference>
<evidence type="ECO:0000259" key="7">
    <source>
        <dbReference type="Pfam" id="PF00557"/>
    </source>
</evidence>
<evidence type="ECO:0000256" key="1">
    <source>
        <dbReference type="ARBA" id="ARBA00001936"/>
    </source>
</evidence>
<dbReference type="PANTHER" id="PTHR43763:SF6">
    <property type="entry name" value="XAA-PRO AMINOPEPTIDASE 1"/>
    <property type="match status" value="1"/>
</dbReference>
<keyword evidence="4" id="KW-0378">Hydrolase</keyword>
<dbReference type="InterPro" id="IPR033740">
    <property type="entry name" value="Pept_M24B"/>
</dbReference>
<dbReference type="InterPro" id="IPR001131">
    <property type="entry name" value="Peptidase_M24B_aminopep-P_CS"/>
</dbReference>
<evidence type="ECO:0000256" key="2">
    <source>
        <dbReference type="ARBA" id="ARBA00008766"/>
    </source>
</evidence>
<evidence type="ECO:0000256" key="5">
    <source>
        <dbReference type="ARBA" id="ARBA00023211"/>
    </source>
</evidence>
<feature type="domain" description="Peptidase M24 C-terminal" evidence="9">
    <location>
        <begin position="604"/>
        <end position="666"/>
    </location>
</feature>
<dbReference type="Pfam" id="PF16188">
    <property type="entry name" value="Peptidase_M24_C"/>
    <property type="match status" value="1"/>
</dbReference>
<evidence type="ECO:0000256" key="4">
    <source>
        <dbReference type="ARBA" id="ARBA00022801"/>
    </source>
</evidence>
<comment type="similarity">
    <text evidence="2 6">Belongs to the peptidase M24B family.</text>
</comment>
<feature type="domain" description="Creatinase N-terminal" evidence="8">
    <location>
        <begin position="52"/>
        <end position="181"/>
    </location>
</feature>
<dbReference type="GO" id="GO:0070006">
    <property type="term" value="F:metalloaminopeptidase activity"/>
    <property type="evidence" value="ECO:0007669"/>
    <property type="project" value="InterPro"/>
</dbReference>
<comment type="caution">
    <text evidence="10">The sequence shown here is derived from an EMBL/GenBank/DDBJ whole genome shotgun (WGS) entry which is preliminary data.</text>
</comment>
<dbReference type="Pfam" id="PF00557">
    <property type="entry name" value="Peptidase_M24"/>
    <property type="match status" value="1"/>
</dbReference>
<evidence type="ECO:0000259" key="8">
    <source>
        <dbReference type="Pfam" id="PF01321"/>
    </source>
</evidence>
<dbReference type="SUPFAM" id="SSF53092">
    <property type="entry name" value="Creatinase/prolidase N-terminal domain"/>
    <property type="match status" value="1"/>
</dbReference>
<dbReference type="Pfam" id="PF01321">
    <property type="entry name" value="Creatinase_N"/>
    <property type="match status" value="1"/>
</dbReference>
<evidence type="ECO:0000259" key="9">
    <source>
        <dbReference type="Pfam" id="PF16188"/>
    </source>
</evidence>
<dbReference type="PROSITE" id="PS00491">
    <property type="entry name" value="PROLINE_PEPTIDASE"/>
    <property type="match status" value="1"/>
</dbReference>
<dbReference type="InterPro" id="IPR029149">
    <property type="entry name" value="Creatin/AminoP/Spt16_N"/>
</dbReference>
<organism evidence="10 11">
    <name type="scientific">Geotrichum candidum</name>
    <name type="common">Oospora lactis</name>
    <name type="synonym">Dipodascus geotrichum</name>
    <dbReference type="NCBI Taxonomy" id="1173061"/>
    <lineage>
        <taxon>Eukaryota</taxon>
        <taxon>Fungi</taxon>
        <taxon>Dikarya</taxon>
        <taxon>Ascomycota</taxon>
        <taxon>Saccharomycotina</taxon>
        <taxon>Dipodascomycetes</taxon>
        <taxon>Dipodascales</taxon>
        <taxon>Dipodascaceae</taxon>
        <taxon>Geotrichum</taxon>
    </lineage>
</organism>
<dbReference type="AlphaFoldDB" id="A0A0J9X2V7"/>
<dbReference type="Gene3D" id="3.40.350.10">
    <property type="entry name" value="Creatinase/prolidase N-terminal domain"/>
    <property type="match status" value="2"/>
</dbReference>
<dbReference type="InterPro" id="IPR000587">
    <property type="entry name" value="Creatinase_N"/>
</dbReference>
<dbReference type="OrthoDB" id="9995434at2759"/>
<accession>A0A0J9X2V7</accession>
<evidence type="ECO:0000256" key="6">
    <source>
        <dbReference type="RuleBase" id="RU000590"/>
    </source>
</evidence>
<dbReference type="CDD" id="cd01085">
    <property type="entry name" value="APP"/>
    <property type="match status" value="1"/>
</dbReference>